<proteinExistence type="predicted"/>
<evidence type="ECO:0000313" key="2">
    <source>
        <dbReference type="Proteomes" id="UP000045782"/>
    </source>
</evidence>
<dbReference type="InterPro" id="IPR038332">
    <property type="entry name" value="PPE_sf"/>
</dbReference>
<organism evidence="1 2">
    <name type="scientific">Mycobacteroides abscessus</name>
    <dbReference type="NCBI Taxonomy" id="36809"/>
    <lineage>
        <taxon>Bacteria</taxon>
        <taxon>Bacillati</taxon>
        <taxon>Actinomycetota</taxon>
        <taxon>Actinomycetes</taxon>
        <taxon>Mycobacteriales</taxon>
        <taxon>Mycobacteriaceae</taxon>
        <taxon>Mycobacteroides</taxon>
    </lineage>
</organism>
<evidence type="ECO:0000313" key="1">
    <source>
        <dbReference type="EMBL" id="CPV65284.1"/>
    </source>
</evidence>
<dbReference type="Proteomes" id="UP000045782">
    <property type="component" value="Unassembled WGS sequence"/>
</dbReference>
<dbReference type="AlphaFoldDB" id="A0A0U0ZQL3"/>
<dbReference type="Gene3D" id="1.20.1260.20">
    <property type="entry name" value="PPE superfamily"/>
    <property type="match status" value="1"/>
</dbReference>
<dbReference type="RefSeq" id="WP_016893226.1">
    <property type="nucleotide sequence ID" value="NZ_CP014961.1"/>
</dbReference>
<gene>
    <name evidence="1" type="ORF">ERS075579_03806</name>
</gene>
<dbReference type="EMBL" id="CSWP01000008">
    <property type="protein sequence ID" value="CPV65284.1"/>
    <property type="molecule type" value="Genomic_DNA"/>
</dbReference>
<reference evidence="1 2" key="1">
    <citation type="submission" date="2015-03" db="EMBL/GenBank/DDBJ databases">
        <authorList>
            <person name="Murphy D."/>
        </authorList>
    </citation>
    <scope>NUCLEOTIDE SEQUENCE [LARGE SCALE GENOMIC DNA]</scope>
    <source>
        <strain evidence="1 2">PAP088</strain>
    </source>
</reference>
<sequence length="399" mass="42621">MTQTVRPDEWHSDKWSHESIMAMQARMAPDDIRRIADEWKVTVRELDSLFAGFLEDVTATIGDGWSGPGARAALSTMRAYVENSRTALDSAFTLSSGLDVLAQATRELQQKIAPPPVPVPAHKLGEIPRWGTPFAEQLALWEQALNQVETVYSAPAIRAAHAVAELTGPRESLRFRSGPDADVASAGGRIPDEQAERAEDFLARWGLGESEGNQPQATSPNNVGTPTQIPVMVPGMAGNPFSGKGFGIGSAPGSRGDELGEDDVYASQNWMRDPLGRENPTRSAGIESAVPGPRGALSPDRIPGFGTGAHVAGPGGIGGGAANRSWGAMMPMLGTYPAQAGQRRGDENEHYSPPSLVNADNTRELLGDLPKGWAPVIGLWESDSDEEFGPTPRRGFRSR</sequence>
<name>A0A0U0ZQL3_9MYCO</name>
<evidence type="ECO:0008006" key="3">
    <source>
        <dbReference type="Google" id="ProtNLM"/>
    </source>
</evidence>
<protein>
    <recommendedName>
        <fullName evidence="3">PPE family protein</fullName>
    </recommendedName>
</protein>
<accession>A0A0U0ZQL3</accession>